<dbReference type="Proteomes" id="UP000662074">
    <property type="component" value="Unassembled WGS sequence"/>
</dbReference>
<dbReference type="AlphaFoldDB" id="A0A917N2Z4"/>
<evidence type="ECO:0000313" key="2">
    <source>
        <dbReference type="Proteomes" id="UP000662074"/>
    </source>
</evidence>
<evidence type="ECO:0000313" key="1">
    <source>
        <dbReference type="EMBL" id="GGI52413.1"/>
    </source>
</evidence>
<reference evidence="1" key="1">
    <citation type="journal article" date="2014" name="Int. J. Syst. Evol. Microbiol.">
        <title>Complete genome sequence of Corynebacterium casei LMG S-19264T (=DSM 44701T), isolated from a smear-ripened cheese.</title>
        <authorList>
            <consortium name="US DOE Joint Genome Institute (JGI-PGF)"/>
            <person name="Walter F."/>
            <person name="Albersmeier A."/>
            <person name="Kalinowski J."/>
            <person name="Ruckert C."/>
        </authorList>
    </citation>
    <scope>NUCLEOTIDE SEQUENCE</scope>
    <source>
        <strain evidence="1">CCM 8711</strain>
    </source>
</reference>
<gene>
    <name evidence="1" type="ORF">GCM10011425_36250</name>
</gene>
<reference evidence="1" key="2">
    <citation type="submission" date="2020-09" db="EMBL/GenBank/DDBJ databases">
        <authorList>
            <person name="Sun Q."/>
            <person name="Sedlacek I."/>
        </authorList>
    </citation>
    <scope>NUCLEOTIDE SEQUENCE</scope>
    <source>
        <strain evidence="1">CCM 8711</strain>
    </source>
</reference>
<dbReference type="RefSeq" id="WP_377169269.1">
    <property type="nucleotide sequence ID" value="NZ_CBCSDW010000021.1"/>
</dbReference>
<keyword evidence="2" id="KW-1185">Reference proteome</keyword>
<organism evidence="1 2">
    <name type="scientific">Mucilaginibacter galii</name>
    <dbReference type="NCBI Taxonomy" id="2005073"/>
    <lineage>
        <taxon>Bacteria</taxon>
        <taxon>Pseudomonadati</taxon>
        <taxon>Bacteroidota</taxon>
        <taxon>Sphingobacteriia</taxon>
        <taxon>Sphingobacteriales</taxon>
        <taxon>Sphingobacteriaceae</taxon>
        <taxon>Mucilaginibacter</taxon>
    </lineage>
</organism>
<name>A0A917N2Z4_9SPHI</name>
<sequence>MLSTAESAIKYAREKKYPISLHTGLTEKYGDSLADNFQQLINWMNLNFNVIDKKILDAERKMQKAGRFNPIFRNSD</sequence>
<protein>
    <submittedName>
        <fullName evidence="1">Uncharacterized protein</fullName>
    </submittedName>
</protein>
<proteinExistence type="predicted"/>
<comment type="caution">
    <text evidence="1">The sequence shown here is derived from an EMBL/GenBank/DDBJ whole genome shotgun (WGS) entry which is preliminary data.</text>
</comment>
<accession>A0A917N2Z4</accession>
<dbReference type="EMBL" id="BMDO01000013">
    <property type="protein sequence ID" value="GGI52413.1"/>
    <property type="molecule type" value="Genomic_DNA"/>
</dbReference>